<organism evidence="1 2">
    <name type="scientific">Fusarium venenatum</name>
    <dbReference type="NCBI Taxonomy" id="56646"/>
    <lineage>
        <taxon>Eukaryota</taxon>
        <taxon>Fungi</taxon>
        <taxon>Dikarya</taxon>
        <taxon>Ascomycota</taxon>
        <taxon>Pezizomycotina</taxon>
        <taxon>Sordariomycetes</taxon>
        <taxon>Hypocreomycetidae</taxon>
        <taxon>Hypocreales</taxon>
        <taxon>Nectriaceae</taxon>
        <taxon>Fusarium</taxon>
    </lineage>
</organism>
<keyword evidence="2" id="KW-1185">Reference proteome</keyword>
<evidence type="ECO:0000313" key="1">
    <source>
        <dbReference type="EMBL" id="CEI60225.1"/>
    </source>
</evidence>
<name>A0A2L2TM10_9HYPO</name>
<protein>
    <submittedName>
        <fullName evidence="1">Uncharacterized protein</fullName>
    </submittedName>
</protein>
<dbReference type="AlphaFoldDB" id="A0A2L2TM10"/>
<reference evidence="2" key="1">
    <citation type="submission" date="2014-10" db="EMBL/GenBank/DDBJ databases">
        <authorList>
            <person name="King R."/>
        </authorList>
    </citation>
    <scope>NUCLEOTIDE SEQUENCE [LARGE SCALE GENOMIC DNA]</scope>
    <source>
        <strain evidence="2">A3/5</strain>
    </source>
</reference>
<evidence type="ECO:0000313" key="2">
    <source>
        <dbReference type="Proteomes" id="UP000245910"/>
    </source>
</evidence>
<accession>A0A2L2TM10</accession>
<dbReference type="Proteomes" id="UP000245910">
    <property type="component" value="Chromosome II"/>
</dbReference>
<proteinExistence type="predicted"/>
<sequence>MCQNVWVMLIYDGINLAKYEPMHWSITRLGIITLGMDGMPDGRRPIQFEMEDIDLDDLRVLFENINQWLMVCTMSGKHEKCASLDSCKSSTLALPTRLIDVGTQDENIL</sequence>
<dbReference type="EMBL" id="LN649230">
    <property type="protein sequence ID" value="CEI60225.1"/>
    <property type="molecule type" value="Genomic_DNA"/>
</dbReference>